<evidence type="ECO:0000256" key="3">
    <source>
        <dbReference type="SAM" id="SignalP"/>
    </source>
</evidence>
<dbReference type="OrthoDB" id="3759485at2"/>
<dbReference type="InterPro" id="IPR028081">
    <property type="entry name" value="Leu-bd"/>
</dbReference>
<dbReference type="InterPro" id="IPR051010">
    <property type="entry name" value="BCAA_transport"/>
</dbReference>
<gene>
    <name evidence="5" type="ORF">DMH04_13390</name>
</gene>
<feature type="chain" id="PRO_5039098931" evidence="3">
    <location>
        <begin position="22"/>
        <end position="404"/>
    </location>
</feature>
<dbReference type="SUPFAM" id="SSF53822">
    <property type="entry name" value="Periplasmic binding protein-like I"/>
    <property type="match status" value="1"/>
</dbReference>
<dbReference type="PANTHER" id="PTHR30483">
    <property type="entry name" value="LEUCINE-SPECIFIC-BINDING PROTEIN"/>
    <property type="match status" value="1"/>
</dbReference>
<evidence type="ECO:0000256" key="1">
    <source>
        <dbReference type="ARBA" id="ARBA00010062"/>
    </source>
</evidence>
<dbReference type="EMBL" id="QHKI01000008">
    <property type="protein sequence ID" value="RSM86629.1"/>
    <property type="molecule type" value="Genomic_DNA"/>
</dbReference>
<proteinExistence type="inferred from homology"/>
<reference evidence="5 6" key="1">
    <citation type="submission" date="2018-05" db="EMBL/GenBank/DDBJ databases">
        <title>Evolution of GPA BGCs.</title>
        <authorList>
            <person name="Waglechner N."/>
            <person name="Wright G.D."/>
        </authorList>
    </citation>
    <scope>NUCLEOTIDE SEQUENCE [LARGE SCALE GENOMIC DNA]</scope>
    <source>
        <strain evidence="5 6">A82846</strain>
    </source>
</reference>
<protein>
    <submittedName>
        <fullName evidence="5">Amino acid ABC transporter substrate-binding protein</fullName>
    </submittedName>
</protein>
<evidence type="ECO:0000259" key="4">
    <source>
        <dbReference type="Pfam" id="PF13458"/>
    </source>
</evidence>
<accession>A0A428ZEY8</accession>
<dbReference type="RefSeq" id="WP_037270505.1">
    <property type="nucleotide sequence ID" value="NZ_QHKI01000008.1"/>
</dbReference>
<feature type="signal peptide" evidence="3">
    <location>
        <begin position="1"/>
        <end position="21"/>
    </location>
</feature>
<dbReference type="InterPro" id="IPR006311">
    <property type="entry name" value="TAT_signal"/>
</dbReference>
<keyword evidence="2 3" id="KW-0732">Signal</keyword>
<dbReference type="InterPro" id="IPR028082">
    <property type="entry name" value="Peripla_BP_I"/>
</dbReference>
<evidence type="ECO:0000256" key="2">
    <source>
        <dbReference type="ARBA" id="ARBA00022729"/>
    </source>
</evidence>
<evidence type="ECO:0000313" key="6">
    <source>
        <dbReference type="Proteomes" id="UP000287547"/>
    </source>
</evidence>
<comment type="similarity">
    <text evidence="1">Belongs to the leucine-binding protein family.</text>
</comment>
<dbReference type="AlphaFoldDB" id="A0A428ZEY8"/>
<dbReference type="Proteomes" id="UP000287547">
    <property type="component" value="Unassembled WGS sequence"/>
</dbReference>
<feature type="domain" description="Leucine-binding protein" evidence="4">
    <location>
        <begin position="43"/>
        <end position="386"/>
    </location>
</feature>
<dbReference type="Gene3D" id="3.40.50.2300">
    <property type="match status" value="2"/>
</dbReference>
<comment type="caution">
    <text evidence="5">The sequence shown here is derived from an EMBL/GenBank/DDBJ whole genome shotgun (WGS) entry which is preliminary data.</text>
</comment>
<dbReference type="PANTHER" id="PTHR30483:SF6">
    <property type="entry name" value="PERIPLASMIC BINDING PROTEIN OF ABC TRANSPORTER FOR NATURAL AMINO ACIDS"/>
    <property type="match status" value="1"/>
</dbReference>
<organism evidence="5 6">
    <name type="scientific">Kibdelosporangium aridum</name>
    <dbReference type="NCBI Taxonomy" id="2030"/>
    <lineage>
        <taxon>Bacteria</taxon>
        <taxon>Bacillati</taxon>
        <taxon>Actinomycetota</taxon>
        <taxon>Actinomycetes</taxon>
        <taxon>Pseudonocardiales</taxon>
        <taxon>Pseudonocardiaceae</taxon>
        <taxon>Kibdelosporangium</taxon>
    </lineage>
</organism>
<name>A0A428ZEY8_KIBAR</name>
<dbReference type="CDD" id="cd20014">
    <property type="entry name" value="PBP1_RPA0668_benzoate-like"/>
    <property type="match status" value="1"/>
</dbReference>
<dbReference type="Pfam" id="PF13458">
    <property type="entry name" value="Peripla_BP_6"/>
    <property type="match status" value="1"/>
</dbReference>
<dbReference type="PROSITE" id="PS51318">
    <property type="entry name" value="TAT"/>
    <property type="match status" value="1"/>
</dbReference>
<sequence length="404" mass="41689">MAALSRRQMLGLLGAAGAATALPGCGSSLSENPGGGGGSGGGSVKVGLVIPQSGTYAALGTDLKRGWDLWLERNGGKLGDFTVTTVTADEGENPQTGVPAVQKVLQSDAVNVVVGIVNSATALGSAPLVAEAKKLLLVSNAGAAAITDPAKLSPYVWRTSFQNAQVASVLGTYLGREKKQDSVYVIAPDYAAGTEVVNGFTKAIQAAGGTVAGSAKPPFATTTDYQPFLSGIRSSGAKATFCFFSGAEAIAFVKQYQQFGLAGSIPLYGSGFLTEGKVLEAQGDAALGVQTSLHYSDQIDNPANKAFVEAYRAKYNESPSCFSLQAWDSANVLSRALKAAKAVDGDSLAKALGSIGTIDDSPRGPWTFENQNPKQNMYLRTVQRKDGKLVNAITTDLGPTGQFS</sequence>
<evidence type="ECO:0000313" key="5">
    <source>
        <dbReference type="EMBL" id="RSM86629.1"/>
    </source>
</evidence>